<dbReference type="AlphaFoldDB" id="A0A6N6JL36"/>
<keyword evidence="3" id="KW-1185">Reference proteome</keyword>
<gene>
    <name evidence="2" type="ORF">KIN_36640</name>
</gene>
<sequence length="303" mass="33264">MKTSPFAARFVGAVTLIMTLAIPAWAYEIERFHEPGPGSVNTWILEGEDGVVLIDGQRTIQAGQDLAERIEATGKPLLAILITHPHPDHVGGIPSILQAFPDTPVVALQATADEMQSDSLGMFAFARRVNGDAYPTQLATVTRVVVDGEVLRFGDIALTVDDIGAGESIAMTIFYDQQNGAVFVGDLTDNDKKGFLLEQRTTQWLRQLDYVTQKYGRDQTIAYPGHGAQAPLSKLAEEQAVWITDMHGLVRVRIEDGVFTDEEATEVAEEFELLHPGQEPVAPIPDFMRLNAQAIAEELLRER</sequence>
<dbReference type="OrthoDB" id="420651at2"/>
<dbReference type="SUPFAM" id="SSF56281">
    <property type="entry name" value="Metallo-hydrolase/oxidoreductase"/>
    <property type="match status" value="1"/>
</dbReference>
<organism evidence="2 3">
    <name type="scientific">Litoreibacter roseus</name>
    <dbReference type="NCBI Taxonomy" id="2601869"/>
    <lineage>
        <taxon>Bacteria</taxon>
        <taxon>Pseudomonadati</taxon>
        <taxon>Pseudomonadota</taxon>
        <taxon>Alphaproteobacteria</taxon>
        <taxon>Rhodobacterales</taxon>
        <taxon>Roseobacteraceae</taxon>
        <taxon>Litoreibacter</taxon>
    </lineage>
</organism>
<dbReference type="EMBL" id="BLJE01000005">
    <property type="protein sequence ID" value="GFE66590.1"/>
    <property type="molecule type" value="Genomic_DNA"/>
</dbReference>
<proteinExistence type="predicted"/>
<dbReference type="SMART" id="SM00849">
    <property type="entry name" value="Lactamase_B"/>
    <property type="match status" value="1"/>
</dbReference>
<accession>A0A6N6JL36</accession>
<feature type="domain" description="Metallo-beta-lactamase" evidence="1">
    <location>
        <begin position="39"/>
        <end position="226"/>
    </location>
</feature>
<dbReference type="InterPro" id="IPR036866">
    <property type="entry name" value="RibonucZ/Hydroxyglut_hydro"/>
</dbReference>
<evidence type="ECO:0000313" key="2">
    <source>
        <dbReference type="EMBL" id="GFE66590.1"/>
    </source>
</evidence>
<evidence type="ECO:0000313" key="3">
    <source>
        <dbReference type="Proteomes" id="UP000436822"/>
    </source>
</evidence>
<evidence type="ECO:0000259" key="1">
    <source>
        <dbReference type="SMART" id="SM00849"/>
    </source>
</evidence>
<dbReference type="InterPro" id="IPR050855">
    <property type="entry name" value="NDM-1-like"/>
</dbReference>
<comment type="caution">
    <text evidence="2">The sequence shown here is derived from an EMBL/GenBank/DDBJ whole genome shotgun (WGS) entry which is preliminary data.</text>
</comment>
<reference evidence="2 3" key="1">
    <citation type="submission" date="2019-12" db="EMBL/GenBank/DDBJ databases">
        <title>Litoreibacter badius sp. nov., a novel bacteriochlorophyll a-containing bacterium in the genus Litoreibacter.</title>
        <authorList>
            <person name="Kanamuro M."/>
            <person name="Takabe Y."/>
            <person name="Mori K."/>
            <person name="Takaichi S."/>
            <person name="Hanada S."/>
        </authorList>
    </citation>
    <scope>NUCLEOTIDE SEQUENCE [LARGE SCALE GENOMIC DNA]</scope>
    <source>
        <strain evidence="2 3">K6</strain>
    </source>
</reference>
<dbReference type="Pfam" id="PF00753">
    <property type="entry name" value="Lactamase_B"/>
    <property type="match status" value="1"/>
</dbReference>
<protein>
    <recommendedName>
        <fullName evidence="1">Metallo-beta-lactamase domain-containing protein</fullName>
    </recommendedName>
</protein>
<dbReference type="Proteomes" id="UP000436822">
    <property type="component" value="Unassembled WGS sequence"/>
</dbReference>
<dbReference type="PANTHER" id="PTHR42951">
    <property type="entry name" value="METALLO-BETA-LACTAMASE DOMAIN-CONTAINING"/>
    <property type="match status" value="1"/>
</dbReference>
<dbReference type="InterPro" id="IPR001279">
    <property type="entry name" value="Metallo-B-lactamas"/>
</dbReference>
<dbReference type="Gene3D" id="3.60.15.10">
    <property type="entry name" value="Ribonuclease Z/Hydroxyacylglutathione hydrolase-like"/>
    <property type="match status" value="1"/>
</dbReference>
<dbReference type="RefSeq" id="WP_159809768.1">
    <property type="nucleotide sequence ID" value="NZ_BLJE01000005.1"/>
</dbReference>
<name>A0A6N6JL36_9RHOB</name>
<dbReference type="PANTHER" id="PTHR42951:SF14">
    <property type="entry name" value="METALLO-BETA-LACTAMASE SUPERFAMILY PROTEIN"/>
    <property type="match status" value="1"/>
</dbReference>